<keyword evidence="1" id="KW-0812">Transmembrane</keyword>
<evidence type="ECO:0000313" key="3">
    <source>
        <dbReference type="Proteomes" id="UP000030643"/>
    </source>
</evidence>
<sequence length="108" mass="12085">MNNVKQVFASNRIKVMVDIFVIILRAWFYATGLAASILLFSGLSMAKELDANLQKHGGITNISNKIPPHFYTSMLQGILLSMLALTSVIALFMIFDKYKNTKLNNCNN</sequence>
<organism evidence="2 3">
    <name type="scientific">Weissella oryzae (strain DSM 25784 / JCM 18191 / LMG 30913 / SG25)</name>
    <dbReference type="NCBI Taxonomy" id="1329250"/>
    <lineage>
        <taxon>Bacteria</taxon>
        <taxon>Bacillati</taxon>
        <taxon>Bacillota</taxon>
        <taxon>Bacilli</taxon>
        <taxon>Lactobacillales</taxon>
        <taxon>Lactobacillaceae</taxon>
        <taxon>Weissella</taxon>
    </lineage>
</organism>
<evidence type="ECO:0000256" key="1">
    <source>
        <dbReference type="SAM" id="Phobius"/>
    </source>
</evidence>
<dbReference type="Proteomes" id="UP000030643">
    <property type="component" value="Unassembled WGS sequence"/>
</dbReference>
<dbReference type="RefSeq" id="WP_027699099.1">
    <property type="nucleotide sequence ID" value="NZ_DF820490.1"/>
</dbReference>
<keyword evidence="3" id="KW-1185">Reference proteome</keyword>
<dbReference type="STRING" id="1329250.WOSG25_070420"/>
<feature type="transmembrane region" description="Helical" evidence="1">
    <location>
        <begin position="74"/>
        <end position="95"/>
    </location>
</feature>
<dbReference type="EMBL" id="DF820490">
    <property type="protein sequence ID" value="GAK31065.1"/>
    <property type="molecule type" value="Genomic_DNA"/>
</dbReference>
<name>A0A069CTC4_WEIOS</name>
<keyword evidence="1" id="KW-1133">Transmembrane helix</keyword>
<reference evidence="3" key="1">
    <citation type="journal article" date="2014" name="Genome Announc.">
        <title>Draft genome sequence of Weissella oryzae SG25T, isolated from fermented rice grains.</title>
        <authorList>
            <person name="Tanizawa Y."/>
            <person name="Fujisawa T."/>
            <person name="Mochizuki T."/>
            <person name="Kaminuma E."/>
            <person name="Suzuki Y."/>
            <person name="Nakamura Y."/>
            <person name="Tohno M."/>
        </authorList>
    </citation>
    <scope>NUCLEOTIDE SEQUENCE [LARGE SCALE GENOMIC DNA]</scope>
    <source>
        <strain evidence="3">DSM 25784 / JCM 18191 / LMG 30913 / SG25</strain>
    </source>
</reference>
<accession>A0A069CTC4</accession>
<keyword evidence="1" id="KW-0472">Membrane</keyword>
<feature type="transmembrane region" description="Helical" evidence="1">
    <location>
        <begin position="20"/>
        <end position="43"/>
    </location>
</feature>
<dbReference type="AlphaFoldDB" id="A0A069CTC4"/>
<protein>
    <submittedName>
        <fullName evidence="2">Uncharacterized protein</fullName>
    </submittedName>
</protein>
<proteinExistence type="predicted"/>
<evidence type="ECO:0000313" key="2">
    <source>
        <dbReference type="EMBL" id="GAK31065.1"/>
    </source>
</evidence>
<gene>
    <name evidence="2" type="ORF">WOSG25_070420</name>
</gene>